<dbReference type="GO" id="GO:0002181">
    <property type="term" value="P:cytoplasmic translation"/>
    <property type="evidence" value="ECO:0007669"/>
    <property type="project" value="TreeGrafter"/>
</dbReference>
<dbReference type="GO" id="GO:0003735">
    <property type="term" value="F:structural constituent of ribosome"/>
    <property type="evidence" value="ECO:0007669"/>
    <property type="project" value="InterPro"/>
</dbReference>
<dbReference type="InterPro" id="IPR023621">
    <property type="entry name" value="Ribosomal_eL31_dom_sf"/>
</dbReference>
<comment type="similarity">
    <text evidence="1 5">Belongs to the eukaryotic ribosomal protein eL31 family.</text>
</comment>
<dbReference type="NCBIfam" id="NF002258">
    <property type="entry name" value="PRK01192.1-1"/>
    <property type="match status" value="1"/>
</dbReference>
<dbReference type="Gene3D" id="3.10.440.10">
    <property type="match status" value="1"/>
</dbReference>
<evidence type="ECO:0000313" key="6">
    <source>
        <dbReference type="EMBL" id="HEU97507.1"/>
    </source>
</evidence>
<sequence length="109" mass="12736">MRANKLELTLNLSRVYTTRRTKRASRAVRYLRELIKKRTHAEKVLIDEKINRLIWMRGIEKPPRKLRVVISVEESEEIKTKTGKTIKIPKTVKVSLPSEGKEEVKQEAA</sequence>
<dbReference type="SMART" id="SM01380">
    <property type="entry name" value="Ribosomal_L31e"/>
    <property type="match status" value="1"/>
</dbReference>
<protein>
    <recommendedName>
        <fullName evidence="4 5">Large ribosomal subunit protein eL31</fullName>
    </recommendedName>
</protein>
<dbReference type="InterPro" id="IPR000054">
    <property type="entry name" value="Ribosomal_eL31"/>
</dbReference>
<dbReference type="Proteomes" id="UP000885664">
    <property type="component" value="Unassembled WGS sequence"/>
</dbReference>
<dbReference type="SUPFAM" id="SSF54575">
    <property type="entry name" value="Ribosomal protein L31e"/>
    <property type="match status" value="1"/>
</dbReference>
<proteinExistence type="inferred from homology"/>
<accession>A0A7C2UQ08</accession>
<evidence type="ECO:0000256" key="3">
    <source>
        <dbReference type="ARBA" id="ARBA00023274"/>
    </source>
</evidence>
<evidence type="ECO:0000256" key="4">
    <source>
        <dbReference type="ARBA" id="ARBA00035230"/>
    </source>
</evidence>
<dbReference type="PANTHER" id="PTHR10956">
    <property type="entry name" value="60S RIBOSOMAL PROTEIN L31"/>
    <property type="match status" value="1"/>
</dbReference>
<dbReference type="AlphaFoldDB" id="A0A7C2UQ08"/>
<gene>
    <name evidence="5" type="primary">rpl31e</name>
    <name evidence="6" type="ORF">ENO36_01450</name>
</gene>
<evidence type="ECO:0000256" key="1">
    <source>
        <dbReference type="ARBA" id="ARBA00010808"/>
    </source>
</evidence>
<dbReference type="HAMAP" id="MF_00410">
    <property type="entry name" value="Ribosomal_eL31"/>
    <property type="match status" value="1"/>
</dbReference>
<dbReference type="Pfam" id="PF01198">
    <property type="entry name" value="Ribosomal_L31e"/>
    <property type="match status" value="1"/>
</dbReference>
<reference evidence="6" key="1">
    <citation type="journal article" date="2020" name="mSystems">
        <title>Genome- and Community-Level Interaction Insights into Carbon Utilization and Element Cycling Functions of Hydrothermarchaeota in Hydrothermal Sediment.</title>
        <authorList>
            <person name="Zhou Z."/>
            <person name="Liu Y."/>
            <person name="Xu W."/>
            <person name="Pan J."/>
            <person name="Luo Z.H."/>
            <person name="Li M."/>
        </authorList>
    </citation>
    <scope>NUCLEOTIDE SEQUENCE [LARGE SCALE GENOMIC DNA]</scope>
    <source>
        <strain evidence="6">SpSt-1259</strain>
    </source>
</reference>
<evidence type="ECO:0000256" key="5">
    <source>
        <dbReference type="HAMAP-Rule" id="MF_00410"/>
    </source>
</evidence>
<name>A0A7C2UQ08_9CREN</name>
<comment type="caution">
    <text evidence="6">The sequence shown here is derived from an EMBL/GenBank/DDBJ whole genome shotgun (WGS) entry which is preliminary data.</text>
</comment>
<keyword evidence="3 5" id="KW-0687">Ribonucleoprotein</keyword>
<dbReference type="PANTHER" id="PTHR10956:SF0">
    <property type="entry name" value="60S RIBOSOMAL PROTEIN L31"/>
    <property type="match status" value="1"/>
</dbReference>
<evidence type="ECO:0000256" key="2">
    <source>
        <dbReference type="ARBA" id="ARBA00022980"/>
    </source>
</evidence>
<organism evidence="6">
    <name type="scientific">Fervidicoccus fontis</name>
    <dbReference type="NCBI Taxonomy" id="683846"/>
    <lineage>
        <taxon>Archaea</taxon>
        <taxon>Thermoproteota</taxon>
        <taxon>Thermoprotei</taxon>
        <taxon>Fervidicoccales</taxon>
        <taxon>Fervidicoccaceae</taxon>
        <taxon>Fervidicoccus</taxon>
    </lineage>
</organism>
<dbReference type="GO" id="GO:0022625">
    <property type="term" value="C:cytosolic large ribosomal subunit"/>
    <property type="evidence" value="ECO:0007669"/>
    <property type="project" value="TreeGrafter"/>
</dbReference>
<keyword evidence="2 5" id="KW-0689">Ribosomal protein</keyword>
<dbReference type="EMBL" id="DSFE01000038">
    <property type="protein sequence ID" value="HEU97507.1"/>
    <property type="molecule type" value="Genomic_DNA"/>
</dbReference>